<reference evidence="3" key="1">
    <citation type="journal article" date="2019" name="Int. J. Syst. Evol. Microbiol.">
        <title>The Global Catalogue of Microorganisms (GCM) 10K type strain sequencing project: providing services to taxonomists for standard genome sequencing and annotation.</title>
        <authorList>
            <consortium name="The Broad Institute Genomics Platform"/>
            <consortium name="The Broad Institute Genome Sequencing Center for Infectious Disease"/>
            <person name="Wu L."/>
            <person name="Ma J."/>
        </authorList>
    </citation>
    <scope>NUCLEOTIDE SEQUENCE [LARGE SCALE GENOMIC DNA]</scope>
    <source>
        <strain evidence="3">KCTC 42423</strain>
    </source>
</reference>
<dbReference type="InterPro" id="IPR050708">
    <property type="entry name" value="T6SS_VgrG/RHS"/>
</dbReference>
<gene>
    <name evidence="2" type="ORF">ACFSTE_13360</name>
</gene>
<organism evidence="2 3">
    <name type="scientific">Aquimarina hainanensis</name>
    <dbReference type="NCBI Taxonomy" id="1578017"/>
    <lineage>
        <taxon>Bacteria</taxon>
        <taxon>Pseudomonadati</taxon>
        <taxon>Bacteroidota</taxon>
        <taxon>Flavobacteriia</taxon>
        <taxon>Flavobacteriales</taxon>
        <taxon>Flavobacteriaceae</taxon>
        <taxon>Aquimarina</taxon>
    </lineage>
</organism>
<evidence type="ECO:0000313" key="2">
    <source>
        <dbReference type="EMBL" id="MFD2591819.1"/>
    </source>
</evidence>
<dbReference type="NCBIfam" id="TIGR01643">
    <property type="entry name" value="YD_repeat_2x"/>
    <property type="match status" value="1"/>
</dbReference>
<accession>A0ABW5NCC1</accession>
<dbReference type="PANTHER" id="PTHR32305:SF15">
    <property type="entry name" value="PROTEIN RHSA-RELATED"/>
    <property type="match status" value="1"/>
</dbReference>
<protein>
    <submittedName>
        <fullName evidence="2">RHS repeat domain-containing protein</fullName>
    </submittedName>
</protein>
<feature type="compositionally biased region" description="Low complexity" evidence="1">
    <location>
        <begin position="673"/>
        <end position="683"/>
    </location>
</feature>
<comment type="caution">
    <text evidence="2">The sequence shown here is derived from an EMBL/GenBank/DDBJ whole genome shotgun (WGS) entry which is preliminary data.</text>
</comment>
<dbReference type="RefSeq" id="WP_378298188.1">
    <property type="nucleotide sequence ID" value="NZ_JBHULX010000027.1"/>
</dbReference>
<sequence>GANVNYLYNDRGQITQQQLNITYREADHFPKVATARLYESCDVVTGVCRLINLLCCGDINDLVGEDNQVICIQNQQAEETFEAGLLTLLNEGILNENRLDTPYMISSPLTSEFLNNTKYRERISRYTKDIPGINVSTDFNSCFFLRRSNHFEELMLIFSADPTADASAIAHHTNSTQCGDSNWAIFRIQQRRSDGANVLNIGRIKKLDIQKEGVLAFTHTDRSTNQEIATTGSIANLLPMRTNTICQVSGFRPDCQFFEDPPVDCIGEAIAEANQFANDIKHLVNAVFRNVDLAGIGINQGRLINLQGYPEYTNFIQKVLTVKSALPCTTCYDKFFDYSIKEHVKFSITRTSSNVYALSINLSDIHQVSIPLNVPSGEIPKQIDSITHSSNGRFTVVSTDLNGKQYTSLHNFRGVKINDPNDHKSPILFQFFCNTDYNATSLAQNPDNLDNENIDGICGDAVLENNLEHALKIALNEGITSMKENRPVSSTIFDELFFGNVNLQKRIENHFGLTDPTSVYDYQFDSAETEPIYHRFATGRIQTRGTMHLILTRSGGYITSIKLSLEEDFFDISEIIDIEIVRSNIELTQGVNNSISGGTFCTINYKDSLGGLKQAKNVIITFSASDLPRTYENQFLCDLLSWPVSLVPTRIVSELNENETLSTSTYARDLNNSKKSNPPSAKSTTIADETIPCGPTVCIPPVVEPLSCTTTYSAYTGVMSRIGDTEAEDIVSAEDFCQYSLQYLVADYEYYLTKLGIVSTLDLYYLTISEFGATEFNYGYPGMRRTYKGRSAVIDLYQAHVSSSGDSAKSWTAFTTDYLNTSGNEDICVPRPFFTDFTEVTVTIPDDTDCQQFVKSVRAAYTRDVYDSYIAGKRAEFIAEYLSQAIDNAVETFDMTYYDKEYQYTLYYYDQSGNLLQTVPPEGVDRFTDTELQASDASGESLNSRINQHRTNDIARENSSLLPAHELLTKYRYNSLNQLVWQKTPDGGITRFAYDELGRIIASQNANQVAANQFSYTTYDALGRIVEAGALTPTVGISIREKTGTLVYTATGNVVSTRVEDQYPQNISRDRVEVTRTRYNDLSIGAAEIFETVSDQSIYRSTTRNRVAGIYYYDQYSSTTLERQYDHAIFYHYDIHGNVKELVQHDKQMALTLDDPTSGMKRTQYEYDLISGNVHRVTYQKGKADQFIHQYRYDADNRIVGVSTSDNGRIWEEDARYAYFSHGPLARTVLGAKQVQGLDYAYTLQGWLKGVNGESLDPTADMGGDGSSTSDVAKDALGYSLSYYEGDYQSIGTTTGSSFVYSNSPGLESTKNLYNGNIKQMVTSLIDNNESMLSSQINHYEYDQLNRIKKMQGSQLTGMTATPSYHSSYSYDKNGNLQQLHRATVNSQGSVVDMDALQYTYKTVTDPETGQQMRSNQLSHVDDAIAGSTFNDLSDQNPGNYSYDAIGQLIEDKQEGIRNIEWRVDGKVKKIHKSNGTEVSFYYDGLGNRIGKRVLPENKTTLYSRDAQGNVLGVYQANTSGAVATDMRLKEHHIYGSSRLGIEEKNIVLSNDQAVAEATVGNTVGDKRYELSNHLGNVMSVVSDRKTATVTGNLTTFTPDVLSFSDYYPGGMLLPNRHGNSSDYRYGMQGQEMDNEIKGEGNSLNFAFRMYDPRLNRFMSHDPLFKSFPWNSPYAISENRLIEGIDLEGGEYQWFMIQAEMGMYGETVQKITRGVNKSIEKSVDGIVFVAQNPGEALKGTGNFVLSNYVLAMLPPGDQEVVFPYLDEKFGTTTQATRKAFADGVVESANKVIYGDLEDRTEILTDIFTGILGAKGTDKIIKLGKVAVLAKIEGTISISLGKNVNLKTFATKQKAVSFHDFDQLPGYTDAKPGFYNFEDAFKFATESVLNTKGKIKFNLEIVNVQKAGKIKPGTGLYQQLDEFGGKSLWEMDMTTEWELSKILNDPKLLKSTEFYKMDKKVPTKTVTNLAKE</sequence>
<feature type="region of interest" description="Disordered" evidence="1">
    <location>
        <begin position="666"/>
        <end position="687"/>
    </location>
</feature>
<name>A0ABW5NCC1_9FLAO</name>
<keyword evidence="3" id="KW-1185">Reference proteome</keyword>
<dbReference type="Gene3D" id="2.180.10.10">
    <property type="entry name" value="RHS repeat-associated core"/>
    <property type="match status" value="2"/>
</dbReference>
<dbReference type="PANTHER" id="PTHR32305">
    <property type="match status" value="1"/>
</dbReference>
<evidence type="ECO:0000313" key="3">
    <source>
        <dbReference type="Proteomes" id="UP001597459"/>
    </source>
</evidence>
<dbReference type="EMBL" id="JBHULX010000027">
    <property type="protein sequence ID" value="MFD2591819.1"/>
    <property type="molecule type" value="Genomic_DNA"/>
</dbReference>
<evidence type="ECO:0000256" key="1">
    <source>
        <dbReference type="SAM" id="MobiDB-lite"/>
    </source>
</evidence>
<proteinExistence type="predicted"/>
<feature type="non-terminal residue" evidence="2">
    <location>
        <position position="1"/>
    </location>
</feature>
<dbReference type="Proteomes" id="UP001597459">
    <property type="component" value="Unassembled WGS sequence"/>
</dbReference>
<dbReference type="InterPro" id="IPR006530">
    <property type="entry name" value="YD"/>
</dbReference>